<dbReference type="EMBL" id="KN837582">
    <property type="protein sequence ID" value="KIJ23813.1"/>
    <property type="molecule type" value="Genomic_DNA"/>
</dbReference>
<reference evidence="2 3" key="1">
    <citation type="submission" date="2014-06" db="EMBL/GenBank/DDBJ databases">
        <title>Evolutionary Origins and Diversification of the Mycorrhizal Mutualists.</title>
        <authorList>
            <consortium name="DOE Joint Genome Institute"/>
            <consortium name="Mycorrhizal Genomics Consortium"/>
            <person name="Kohler A."/>
            <person name="Kuo A."/>
            <person name="Nagy L.G."/>
            <person name="Floudas D."/>
            <person name="Copeland A."/>
            <person name="Barry K.W."/>
            <person name="Cichocki N."/>
            <person name="Veneault-Fourrey C."/>
            <person name="LaButti K."/>
            <person name="Lindquist E.A."/>
            <person name="Lipzen A."/>
            <person name="Lundell T."/>
            <person name="Morin E."/>
            <person name="Murat C."/>
            <person name="Riley R."/>
            <person name="Ohm R."/>
            <person name="Sun H."/>
            <person name="Tunlid A."/>
            <person name="Henrissat B."/>
            <person name="Grigoriev I.V."/>
            <person name="Hibbett D.S."/>
            <person name="Martin F."/>
        </authorList>
    </citation>
    <scope>NUCLEOTIDE SEQUENCE [LARGE SCALE GENOMIC DNA]</scope>
    <source>
        <strain evidence="2 3">SS14</strain>
    </source>
</reference>
<gene>
    <name evidence="2" type="ORF">M422DRAFT_39444</name>
</gene>
<evidence type="ECO:0000313" key="3">
    <source>
        <dbReference type="Proteomes" id="UP000054279"/>
    </source>
</evidence>
<dbReference type="AlphaFoldDB" id="A0A0C9T4K3"/>
<evidence type="ECO:0000313" key="2">
    <source>
        <dbReference type="EMBL" id="KIJ23813.1"/>
    </source>
</evidence>
<accession>A0A0C9T4K3</accession>
<protein>
    <submittedName>
        <fullName evidence="2">Uncharacterized protein</fullName>
    </submittedName>
</protein>
<proteinExistence type="predicted"/>
<evidence type="ECO:0000256" key="1">
    <source>
        <dbReference type="SAM" id="MobiDB-lite"/>
    </source>
</evidence>
<name>A0A0C9T4K3_SPHS4</name>
<organism evidence="2 3">
    <name type="scientific">Sphaerobolus stellatus (strain SS14)</name>
    <dbReference type="NCBI Taxonomy" id="990650"/>
    <lineage>
        <taxon>Eukaryota</taxon>
        <taxon>Fungi</taxon>
        <taxon>Dikarya</taxon>
        <taxon>Basidiomycota</taxon>
        <taxon>Agaricomycotina</taxon>
        <taxon>Agaricomycetes</taxon>
        <taxon>Phallomycetidae</taxon>
        <taxon>Geastrales</taxon>
        <taxon>Sphaerobolaceae</taxon>
        <taxon>Sphaerobolus</taxon>
    </lineage>
</organism>
<keyword evidence="3" id="KW-1185">Reference proteome</keyword>
<feature type="region of interest" description="Disordered" evidence="1">
    <location>
        <begin position="31"/>
        <end position="50"/>
    </location>
</feature>
<feature type="non-terminal residue" evidence="2">
    <location>
        <position position="256"/>
    </location>
</feature>
<dbReference type="Proteomes" id="UP000054279">
    <property type="component" value="Unassembled WGS sequence"/>
</dbReference>
<sequence length="256" mass="28805">VGTPQIKIASQTTNAPFEHNRSTSEHLIPLSTSGSFPSNNFQEPSSNNNRPLKFIHHFDNNLNTNRDKSLPGQLNFPMSVPGNFDDMNAHNRSLPPASNEQLKFPQVHSPLLQNPQPSHMPLSPHPPISYPITISSPQIQPQREIGMENPFPSVYPDAIKTNFPSGSNVQVGSVSSDTSQCHTCTVKGADITRTIHEIDKEAWKRFQEFSALIRQLANERRMPNMKTSAKTTFIEDLTALLDFLMHRHSHEFEQHN</sequence>
<dbReference type="HOGENOM" id="CLU_1166477_0_0_1"/>